<dbReference type="AlphaFoldDB" id="A0A9Q1RKU1"/>
<comment type="caution">
    <text evidence="1">The sequence shown here is derived from an EMBL/GenBank/DDBJ whole genome shotgun (WGS) entry which is preliminary data.</text>
</comment>
<dbReference type="EMBL" id="JAJAGQ010000006">
    <property type="protein sequence ID" value="KAJ8561074.1"/>
    <property type="molecule type" value="Genomic_DNA"/>
</dbReference>
<proteinExistence type="predicted"/>
<accession>A0A9Q1RKU1</accession>
<organism evidence="1 2">
    <name type="scientific">Anisodus acutangulus</name>
    <dbReference type="NCBI Taxonomy" id="402998"/>
    <lineage>
        <taxon>Eukaryota</taxon>
        <taxon>Viridiplantae</taxon>
        <taxon>Streptophyta</taxon>
        <taxon>Embryophyta</taxon>
        <taxon>Tracheophyta</taxon>
        <taxon>Spermatophyta</taxon>
        <taxon>Magnoliopsida</taxon>
        <taxon>eudicotyledons</taxon>
        <taxon>Gunneridae</taxon>
        <taxon>Pentapetalae</taxon>
        <taxon>asterids</taxon>
        <taxon>lamiids</taxon>
        <taxon>Solanales</taxon>
        <taxon>Solanaceae</taxon>
        <taxon>Solanoideae</taxon>
        <taxon>Hyoscyameae</taxon>
        <taxon>Anisodus</taxon>
    </lineage>
</organism>
<dbReference type="Proteomes" id="UP001152561">
    <property type="component" value="Unassembled WGS sequence"/>
</dbReference>
<keyword evidence="2" id="KW-1185">Reference proteome</keyword>
<sequence>MSKFPAFAGESCQTTLKANRSKEKGCFSTPLTVDPKLEFKGHNHFTSPLGSTTQTSQIKQFKPKDNSFFIIGGIPLEEA</sequence>
<gene>
    <name evidence="1" type="ORF">K7X08_027264</name>
</gene>
<evidence type="ECO:0000313" key="1">
    <source>
        <dbReference type="EMBL" id="KAJ8561074.1"/>
    </source>
</evidence>
<reference evidence="2" key="1">
    <citation type="journal article" date="2023" name="Proc. Natl. Acad. Sci. U.S.A.">
        <title>Genomic and structural basis for evolution of tropane alkaloid biosynthesis.</title>
        <authorList>
            <person name="Wanga Y.-J."/>
            <person name="Taina T."/>
            <person name="Yua J.-Y."/>
            <person name="Lia J."/>
            <person name="Xua B."/>
            <person name="Chenc J."/>
            <person name="D'Auriad J.C."/>
            <person name="Huanga J.-P."/>
            <person name="Huanga S.-X."/>
        </authorList>
    </citation>
    <scope>NUCLEOTIDE SEQUENCE [LARGE SCALE GENOMIC DNA]</scope>
    <source>
        <strain evidence="2">cv. KIB-2019</strain>
    </source>
</reference>
<evidence type="ECO:0000313" key="2">
    <source>
        <dbReference type="Proteomes" id="UP001152561"/>
    </source>
</evidence>
<protein>
    <submittedName>
        <fullName evidence="1">Uncharacterized protein</fullName>
    </submittedName>
</protein>
<name>A0A9Q1RKU1_9SOLA</name>